<dbReference type="InterPro" id="IPR036291">
    <property type="entry name" value="NAD(P)-bd_dom_sf"/>
</dbReference>
<feature type="domain" description="GFO/IDH/MocA-like oxidoreductase" evidence="4">
    <location>
        <begin position="143"/>
        <end position="251"/>
    </location>
</feature>
<dbReference type="Gene3D" id="3.40.50.720">
    <property type="entry name" value="NAD(P)-binding Rossmann-like Domain"/>
    <property type="match status" value="1"/>
</dbReference>
<dbReference type="PANTHER" id="PTHR22604:SF105">
    <property type="entry name" value="TRANS-1,2-DIHYDROBENZENE-1,2-DIOL DEHYDROGENASE"/>
    <property type="match status" value="1"/>
</dbReference>
<dbReference type="Pfam" id="PF22725">
    <property type="entry name" value="GFO_IDH_MocA_C3"/>
    <property type="match status" value="1"/>
</dbReference>
<dbReference type="Proteomes" id="UP000646745">
    <property type="component" value="Unassembled WGS sequence"/>
</dbReference>
<dbReference type="RefSeq" id="WP_229808947.1">
    <property type="nucleotide sequence ID" value="NZ_BMZI01000002.1"/>
</dbReference>
<dbReference type="PRINTS" id="PR01775">
    <property type="entry name" value="GLFROXRDTASE"/>
</dbReference>
<dbReference type="InterPro" id="IPR050984">
    <property type="entry name" value="Gfo/Idh/MocA_domain"/>
</dbReference>
<dbReference type="InterPro" id="IPR008354">
    <property type="entry name" value="Glc-Fru_OxRdtase_bac"/>
</dbReference>
<organism evidence="5 6">
    <name type="scientific">Salinicola rhizosphaerae</name>
    <dbReference type="NCBI Taxonomy" id="1443141"/>
    <lineage>
        <taxon>Bacteria</taxon>
        <taxon>Pseudomonadati</taxon>
        <taxon>Pseudomonadota</taxon>
        <taxon>Gammaproteobacteria</taxon>
        <taxon>Oceanospirillales</taxon>
        <taxon>Halomonadaceae</taxon>
        <taxon>Salinicola</taxon>
    </lineage>
</organism>
<dbReference type="Pfam" id="PF01408">
    <property type="entry name" value="GFO_IDH_MocA"/>
    <property type="match status" value="1"/>
</dbReference>
<protein>
    <submittedName>
        <fullName evidence="5">Glucose-fructose oxidoreductase</fullName>
    </submittedName>
</protein>
<dbReference type="SUPFAM" id="SSF51735">
    <property type="entry name" value="NAD(P)-binding Rossmann-fold domains"/>
    <property type="match status" value="1"/>
</dbReference>
<dbReference type="EMBL" id="BMZI01000002">
    <property type="protein sequence ID" value="GHB15072.1"/>
    <property type="molecule type" value="Genomic_DNA"/>
</dbReference>
<feature type="domain" description="Gfo/Idh/MocA-like oxidoreductase N-terminal" evidence="3">
    <location>
        <begin position="6"/>
        <end position="126"/>
    </location>
</feature>
<evidence type="ECO:0000259" key="4">
    <source>
        <dbReference type="Pfam" id="PF22725"/>
    </source>
</evidence>
<dbReference type="InterPro" id="IPR000683">
    <property type="entry name" value="Gfo/Idh/MocA-like_OxRdtase_N"/>
</dbReference>
<keyword evidence="6" id="KW-1185">Reference proteome</keyword>
<keyword evidence="2" id="KW-0560">Oxidoreductase</keyword>
<comment type="similarity">
    <text evidence="1">Belongs to the Gfo/Idh/MocA family.</text>
</comment>
<evidence type="ECO:0000313" key="5">
    <source>
        <dbReference type="EMBL" id="GHB15072.1"/>
    </source>
</evidence>
<evidence type="ECO:0000313" key="6">
    <source>
        <dbReference type="Proteomes" id="UP000646745"/>
    </source>
</evidence>
<evidence type="ECO:0000256" key="1">
    <source>
        <dbReference type="ARBA" id="ARBA00010928"/>
    </source>
</evidence>
<evidence type="ECO:0000256" key="2">
    <source>
        <dbReference type="ARBA" id="ARBA00023002"/>
    </source>
</evidence>
<gene>
    <name evidence="5" type="ORF">GCM10009038_12020</name>
</gene>
<accession>A0ABQ3DVS5</accession>
<dbReference type="PANTHER" id="PTHR22604">
    <property type="entry name" value="OXIDOREDUCTASES"/>
    <property type="match status" value="1"/>
</dbReference>
<comment type="caution">
    <text evidence="5">The sequence shown here is derived from an EMBL/GenBank/DDBJ whole genome shotgun (WGS) entry which is preliminary data.</text>
</comment>
<sequence>MTARKIRYAVVGGGQISQQAFMPGIGQTDNSELAALVTGDAEKAEKLAAQYGIRAYTYDDYETLLKSGEIDAVYVATPNFRHTSFVTAALEAGIHVMCEKPLATSVEACEQMLEAQQRSNAKLMTAYRLHFEPGTVDLFTRARRGDFGTLRAFCANFGQNVDENNSRGHNGYWGGPVPDLGTYPLNEARNLFAAEPVAVHAIGTKDPTRGFDFHDSVAVTLLFPENRTAQFTVSYATAAVETYSVVGTQANVQSHPCFGFGPDVGISYVVTTAEGSQTHRFEPVDQFGGETQYFSDCILNDRHPEPDGQEGLLDVRVLAAVEQSLETGQTVALEPMTRERRVVPEQALQLPPAKLPAEDELVSVITQSA</sequence>
<dbReference type="InterPro" id="IPR055170">
    <property type="entry name" value="GFO_IDH_MocA-like_dom"/>
</dbReference>
<dbReference type="Gene3D" id="3.30.360.10">
    <property type="entry name" value="Dihydrodipicolinate Reductase, domain 2"/>
    <property type="match status" value="1"/>
</dbReference>
<proteinExistence type="inferred from homology"/>
<name>A0ABQ3DVS5_9GAMM</name>
<reference evidence="6" key="1">
    <citation type="journal article" date="2019" name="Int. J. Syst. Evol. Microbiol.">
        <title>The Global Catalogue of Microorganisms (GCM) 10K type strain sequencing project: providing services to taxonomists for standard genome sequencing and annotation.</title>
        <authorList>
            <consortium name="The Broad Institute Genomics Platform"/>
            <consortium name="The Broad Institute Genome Sequencing Center for Infectious Disease"/>
            <person name="Wu L."/>
            <person name="Ma J."/>
        </authorList>
    </citation>
    <scope>NUCLEOTIDE SEQUENCE [LARGE SCALE GENOMIC DNA]</scope>
    <source>
        <strain evidence="6">KCTC 32998</strain>
    </source>
</reference>
<evidence type="ECO:0000259" key="3">
    <source>
        <dbReference type="Pfam" id="PF01408"/>
    </source>
</evidence>
<dbReference type="SUPFAM" id="SSF55347">
    <property type="entry name" value="Glyceraldehyde-3-phosphate dehydrogenase-like, C-terminal domain"/>
    <property type="match status" value="1"/>
</dbReference>